<dbReference type="InterPro" id="IPR013879">
    <property type="entry name" value="DUF1761"/>
</dbReference>
<proteinExistence type="predicted"/>
<name>A0ABT4Q8M9_9BACL</name>
<accession>A0ABT4Q8M9</accession>
<feature type="transmembrane region" description="Helical" evidence="1">
    <location>
        <begin position="110"/>
        <end position="132"/>
    </location>
</feature>
<dbReference type="Pfam" id="PF08570">
    <property type="entry name" value="DUF1761"/>
    <property type="match status" value="1"/>
</dbReference>
<keyword evidence="1" id="KW-0472">Membrane</keyword>
<evidence type="ECO:0000256" key="1">
    <source>
        <dbReference type="SAM" id="Phobius"/>
    </source>
</evidence>
<feature type="transmembrane region" description="Helical" evidence="1">
    <location>
        <begin position="12"/>
        <end position="32"/>
    </location>
</feature>
<protein>
    <submittedName>
        <fullName evidence="2">DUF1761 domain-containing protein</fullName>
    </submittedName>
</protein>
<dbReference type="Proteomes" id="UP001527882">
    <property type="component" value="Unassembled WGS sequence"/>
</dbReference>
<feature type="transmembrane region" description="Helical" evidence="1">
    <location>
        <begin position="53"/>
        <end position="73"/>
    </location>
</feature>
<organism evidence="2 3">
    <name type="scientific">Paenibacillus gyeongsangnamensis</name>
    <dbReference type="NCBI Taxonomy" id="3388067"/>
    <lineage>
        <taxon>Bacteria</taxon>
        <taxon>Bacillati</taxon>
        <taxon>Bacillota</taxon>
        <taxon>Bacilli</taxon>
        <taxon>Bacillales</taxon>
        <taxon>Paenibacillaceae</taxon>
        <taxon>Paenibacillus</taxon>
    </lineage>
</organism>
<gene>
    <name evidence="2" type="ORF">O9H85_12490</name>
</gene>
<keyword evidence="1" id="KW-1133">Transmembrane helix</keyword>
<dbReference type="RefSeq" id="WP_269881716.1">
    <property type="nucleotide sequence ID" value="NZ_JAQAGZ010000007.1"/>
</dbReference>
<evidence type="ECO:0000313" key="3">
    <source>
        <dbReference type="Proteomes" id="UP001527882"/>
    </source>
</evidence>
<comment type="caution">
    <text evidence="2">The sequence shown here is derived from an EMBL/GenBank/DDBJ whole genome shotgun (WGS) entry which is preliminary data.</text>
</comment>
<keyword evidence="3" id="KW-1185">Reference proteome</keyword>
<reference evidence="2 3" key="1">
    <citation type="submission" date="2022-12" db="EMBL/GenBank/DDBJ databases">
        <title>Draft genome sequence of Paenibacillus sp. dW9.</title>
        <authorList>
            <person name="Choi E.-W."/>
            <person name="Kim D.-U."/>
        </authorList>
    </citation>
    <scope>NUCLEOTIDE SEQUENCE [LARGE SCALE GENOMIC DNA]</scope>
    <source>
        <strain evidence="3">dW9</strain>
    </source>
</reference>
<sequence length="133" mass="14368">MIVFSNLNYWAVLVGGLFYMAFGALYYSPILFGPAWLKLNQVKESQLKRPVNYAGSVLVAFLSSLLMSILAHAAGTGSLGEGLALGLLIAFVVALVYLKNALFGLMSRKVYAIAIGDHLISFAVLGMLHAVWK</sequence>
<evidence type="ECO:0000313" key="2">
    <source>
        <dbReference type="EMBL" id="MCZ8513228.1"/>
    </source>
</evidence>
<keyword evidence="1" id="KW-0812">Transmembrane</keyword>
<dbReference type="EMBL" id="JAQAGZ010000007">
    <property type="protein sequence ID" value="MCZ8513228.1"/>
    <property type="molecule type" value="Genomic_DNA"/>
</dbReference>
<feature type="transmembrane region" description="Helical" evidence="1">
    <location>
        <begin position="79"/>
        <end position="98"/>
    </location>
</feature>